<evidence type="ECO:0000313" key="3">
    <source>
        <dbReference type="EMBL" id="KAF5934030.1"/>
    </source>
</evidence>
<comment type="caution">
    <text evidence="3">The sequence shown here is derived from an EMBL/GenBank/DDBJ whole genome shotgun (WGS) entry which is preliminary data.</text>
</comment>
<dbReference type="AlphaFoldDB" id="A0A7J7G015"/>
<dbReference type="PANTHER" id="PTHR46033:SF8">
    <property type="entry name" value="PROTEIN MAINTENANCE OF MERISTEMS-LIKE"/>
    <property type="match status" value="1"/>
</dbReference>
<dbReference type="EMBL" id="JACBKZ010000014">
    <property type="protein sequence ID" value="KAF5934030.1"/>
    <property type="molecule type" value="Genomic_DNA"/>
</dbReference>
<proteinExistence type="predicted"/>
<evidence type="ECO:0000313" key="4">
    <source>
        <dbReference type="Proteomes" id="UP000593564"/>
    </source>
</evidence>
<dbReference type="InterPro" id="IPR019557">
    <property type="entry name" value="AminoTfrase-like_pln_mobile"/>
</dbReference>
<accession>A0A7J7G015</accession>
<dbReference type="PANTHER" id="PTHR46033">
    <property type="entry name" value="PROTEIN MAIN-LIKE 2"/>
    <property type="match status" value="1"/>
</dbReference>
<keyword evidence="4" id="KW-1185">Reference proteome</keyword>
<reference evidence="4" key="1">
    <citation type="journal article" date="2020" name="Nat. Commun.">
        <title>Genome assembly of wild tea tree DASZ reveals pedigree and selection history of tea varieties.</title>
        <authorList>
            <person name="Zhang W."/>
            <person name="Zhang Y."/>
            <person name="Qiu H."/>
            <person name="Guo Y."/>
            <person name="Wan H."/>
            <person name="Zhang X."/>
            <person name="Scossa F."/>
            <person name="Alseekh S."/>
            <person name="Zhang Q."/>
            <person name="Wang P."/>
            <person name="Xu L."/>
            <person name="Schmidt M.H."/>
            <person name="Jia X."/>
            <person name="Li D."/>
            <person name="Zhu A."/>
            <person name="Guo F."/>
            <person name="Chen W."/>
            <person name="Ni D."/>
            <person name="Usadel B."/>
            <person name="Fernie A.R."/>
            <person name="Wen W."/>
        </authorList>
    </citation>
    <scope>NUCLEOTIDE SEQUENCE [LARGE SCALE GENOMIC DNA]</scope>
    <source>
        <strain evidence="4">cv. G240</strain>
    </source>
</reference>
<organism evidence="3 4">
    <name type="scientific">Camellia sinensis</name>
    <name type="common">Tea plant</name>
    <name type="synonym">Thea sinensis</name>
    <dbReference type="NCBI Taxonomy" id="4442"/>
    <lineage>
        <taxon>Eukaryota</taxon>
        <taxon>Viridiplantae</taxon>
        <taxon>Streptophyta</taxon>
        <taxon>Embryophyta</taxon>
        <taxon>Tracheophyta</taxon>
        <taxon>Spermatophyta</taxon>
        <taxon>Magnoliopsida</taxon>
        <taxon>eudicotyledons</taxon>
        <taxon>Gunneridae</taxon>
        <taxon>Pentapetalae</taxon>
        <taxon>asterids</taxon>
        <taxon>Ericales</taxon>
        <taxon>Theaceae</taxon>
        <taxon>Camellia</taxon>
    </lineage>
</organism>
<dbReference type="Pfam" id="PF10536">
    <property type="entry name" value="PMD"/>
    <property type="match status" value="1"/>
</dbReference>
<sequence>MDSEYQQRVPPTASNRRRRELDVDHQRGRGRGRGRGQGRGRGRDPVLVEYDIPSASQSGGRSQRRVEGYDMPDIGVEDTFLPNSPPVQEEYLTHAFPGGPNDPSILRSFNSHVAAAIWHGEERGPLKCHNHSSKILAWPWWLVENNTRFKAIIEQSGLSQLARCTYRFVNKLLVSCFVERWQPETNTFHMTVGEMTLTLDDVGTILGLPIVGKSVSIPDVTDHHGVTLLVYGLGITERAAYEEVSSAGGNSVRLEWLRSQFAGVTDSDPEEAIQCAARAYLLFLLGCTLFSDKSGGRVPVVYLGLLMDLGSIHTYAWGAAALAFLY</sequence>
<dbReference type="GO" id="GO:0010073">
    <property type="term" value="P:meristem maintenance"/>
    <property type="evidence" value="ECO:0007669"/>
    <property type="project" value="InterPro"/>
</dbReference>
<feature type="compositionally biased region" description="Basic residues" evidence="1">
    <location>
        <begin position="28"/>
        <end position="40"/>
    </location>
</feature>
<reference evidence="3 4" key="2">
    <citation type="submission" date="2020-07" db="EMBL/GenBank/DDBJ databases">
        <title>Genome assembly of wild tea tree DASZ reveals pedigree and selection history of tea varieties.</title>
        <authorList>
            <person name="Zhang W."/>
        </authorList>
    </citation>
    <scope>NUCLEOTIDE SEQUENCE [LARGE SCALE GENOMIC DNA]</scope>
    <source>
        <strain evidence="4">cv. G240</strain>
        <tissue evidence="3">Leaf</tissue>
    </source>
</reference>
<name>A0A7J7G015_CAMSI</name>
<evidence type="ECO:0000259" key="2">
    <source>
        <dbReference type="Pfam" id="PF10536"/>
    </source>
</evidence>
<feature type="region of interest" description="Disordered" evidence="1">
    <location>
        <begin position="1"/>
        <end position="66"/>
    </location>
</feature>
<dbReference type="InterPro" id="IPR044824">
    <property type="entry name" value="MAIN-like"/>
</dbReference>
<protein>
    <recommendedName>
        <fullName evidence="2">Aminotransferase-like plant mobile domain-containing protein</fullName>
    </recommendedName>
</protein>
<evidence type="ECO:0000256" key="1">
    <source>
        <dbReference type="SAM" id="MobiDB-lite"/>
    </source>
</evidence>
<feature type="domain" description="Aminotransferase-like plant mobile" evidence="2">
    <location>
        <begin position="169"/>
        <end position="326"/>
    </location>
</feature>
<gene>
    <name evidence="3" type="ORF">HYC85_030201</name>
</gene>
<dbReference type="Proteomes" id="UP000593564">
    <property type="component" value="Unassembled WGS sequence"/>
</dbReference>